<evidence type="ECO:0000256" key="4">
    <source>
        <dbReference type="ARBA" id="ARBA00022692"/>
    </source>
</evidence>
<dbReference type="EMBL" id="SPHZ02000003">
    <property type="protein sequence ID" value="KAF0927464.1"/>
    <property type="molecule type" value="Genomic_DNA"/>
</dbReference>
<keyword evidence="3" id="KW-0808">Transferase</keyword>
<dbReference type="SMART" id="SM00563">
    <property type="entry name" value="PlsC"/>
    <property type="match status" value="1"/>
</dbReference>
<evidence type="ECO:0000313" key="13">
    <source>
        <dbReference type="Proteomes" id="UP000479710"/>
    </source>
</evidence>
<name>A0A6G1ES58_9ORYZ</name>
<keyword evidence="8" id="KW-0444">Lipid biosynthesis</keyword>
<dbReference type="GO" id="GO:0016020">
    <property type="term" value="C:membrane"/>
    <property type="evidence" value="ECO:0007669"/>
    <property type="project" value="UniProtKB-SubCell"/>
</dbReference>
<feature type="domain" description="Phospholipid/glycerol acyltransferase" evidence="11">
    <location>
        <begin position="349"/>
        <end position="459"/>
    </location>
</feature>
<dbReference type="FunFam" id="3.40.50.1000:FF:000134">
    <property type="entry name" value="Glycerol-3-phosphate 2-O-acyltransferase 6"/>
    <property type="match status" value="1"/>
</dbReference>
<dbReference type="Pfam" id="PF01553">
    <property type="entry name" value="Acyltransferase"/>
    <property type="match status" value="1"/>
</dbReference>
<dbReference type="Proteomes" id="UP000479710">
    <property type="component" value="Unassembled WGS sequence"/>
</dbReference>
<evidence type="ECO:0000313" key="12">
    <source>
        <dbReference type="EMBL" id="KAF0927464.1"/>
    </source>
</evidence>
<evidence type="ECO:0000256" key="6">
    <source>
        <dbReference type="ARBA" id="ARBA00023098"/>
    </source>
</evidence>
<dbReference type="InterPro" id="IPR023214">
    <property type="entry name" value="HAD_sf"/>
</dbReference>
<keyword evidence="13" id="KW-1185">Reference proteome</keyword>
<proteinExistence type="inferred from homology"/>
<protein>
    <recommendedName>
        <fullName evidence="11">Phospholipid/glycerol acyltransferase domain-containing protein</fullName>
    </recommendedName>
</protein>
<dbReference type="OrthoDB" id="627361at2759"/>
<evidence type="ECO:0000259" key="11">
    <source>
        <dbReference type="SMART" id="SM00563"/>
    </source>
</evidence>
<dbReference type="Pfam" id="PF23270">
    <property type="entry name" value="HAD_RAM2_N"/>
    <property type="match status" value="1"/>
</dbReference>
<comment type="caution">
    <text evidence="12">The sequence shown here is derived from an EMBL/GenBank/DDBJ whole genome shotgun (WGS) entry which is preliminary data.</text>
</comment>
<reference evidence="12 13" key="1">
    <citation type="submission" date="2019-11" db="EMBL/GenBank/DDBJ databases">
        <title>Whole genome sequence of Oryza granulata.</title>
        <authorList>
            <person name="Li W."/>
        </authorList>
    </citation>
    <scope>NUCLEOTIDE SEQUENCE [LARGE SCALE GENOMIC DNA]</scope>
    <source>
        <strain evidence="13">cv. Menghai</strain>
        <tissue evidence="12">Leaf</tissue>
    </source>
</reference>
<dbReference type="PANTHER" id="PTHR15486">
    <property type="entry name" value="ANCIENT UBIQUITOUS PROTEIN"/>
    <property type="match status" value="1"/>
</dbReference>
<dbReference type="InterPro" id="IPR002123">
    <property type="entry name" value="Plipid/glycerol_acylTrfase"/>
</dbReference>
<keyword evidence="5 10" id="KW-1133">Transmembrane helix</keyword>
<keyword evidence="8" id="KW-0594">Phospholipid biosynthesis</keyword>
<evidence type="ECO:0000256" key="3">
    <source>
        <dbReference type="ARBA" id="ARBA00022679"/>
    </source>
</evidence>
<keyword evidence="4 10" id="KW-0812">Transmembrane</keyword>
<comment type="similarity">
    <text evidence="2">Belongs to the GPAT/DAPAT family.</text>
</comment>
<dbReference type="GO" id="GO:0010143">
    <property type="term" value="P:cutin biosynthetic process"/>
    <property type="evidence" value="ECO:0007669"/>
    <property type="project" value="UniProtKB-ARBA"/>
</dbReference>
<evidence type="ECO:0000256" key="8">
    <source>
        <dbReference type="ARBA" id="ARBA00023209"/>
    </source>
</evidence>
<dbReference type="InterPro" id="IPR036412">
    <property type="entry name" value="HAD-like_sf"/>
</dbReference>
<dbReference type="GO" id="GO:0090447">
    <property type="term" value="F:glycerol-3-phosphate 2-O-acyltransferase activity"/>
    <property type="evidence" value="ECO:0007669"/>
    <property type="project" value="TreeGrafter"/>
</dbReference>
<feature type="transmembrane region" description="Helical" evidence="10">
    <location>
        <begin position="291"/>
        <end position="311"/>
    </location>
</feature>
<dbReference type="SUPFAM" id="SSF69593">
    <property type="entry name" value="Glycerol-3-phosphate (1)-acyltransferase"/>
    <property type="match status" value="1"/>
</dbReference>
<evidence type="ECO:0000256" key="7">
    <source>
        <dbReference type="ARBA" id="ARBA00023136"/>
    </source>
</evidence>
<evidence type="ECO:0000256" key="10">
    <source>
        <dbReference type="SAM" id="Phobius"/>
    </source>
</evidence>
<evidence type="ECO:0000256" key="9">
    <source>
        <dbReference type="ARBA" id="ARBA00023264"/>
    </source>
</evidence>
<keyword evidence="7 10" id="KW-0472">Membrane</keyword>
<dbReference type="GO" id="GO:0008654">
    <property type="term" value="P:phospholipid biosynthetic process"/>
    <property type="evidence" value="ECO:0007669"/>
    <property type="project" value="UniProtKB-KW"/>
</dbReference>
<sequence length="552" mass="61387">MFNRSRQTLASLHACARRSYIPCPFCYSFSYTRPCILLSCLARCMVSMVAPRFKPIEQCSTEGRLQQTVAADLDGTLLLSRSAFPYYLLIALEAGSLLRAVALLMSVPFVYLTYISFSESLAVRTLLYIAVAGLEVRDIESVARSVLPRFYAGDVHPEGWRVFSSFGRRCIVTASPRVMVEPFARAFLGADRVIGTELEIGKSGRATGFVAKPGVLIREHKRNAVVREFGDALPDVGMGDRASDFDFMAICKQAYIVTTTRKHRPVPKSQLLSPVILHDGRLAQRPTAINTLFTFLWMPFGFALALLRVYLNLLLPERVVLYAYKLLGVRLVVCGHPPPPRPVDGSPGVLFVCNHRTVLDPVAIAVALGRKVSCVTYDISRKTYGISRLSELTASPVKAVALCRERDRDADRVRRLLEEGVDLVVFPEGTTCRGPFLLRFSARFAELTDRIVPVAIATKETMFHGSTARGFKRMDPFFFFMNPRPTYEVTFLSQLPRELSCGGSGKSPVEVASYVQKVLAGQLGFECTTITRKEKYQMLAGTDGRVQSKEED</sequence>
<accession>A0A6G1ES58</accession>
<keyword evidence="9" id="KW-1208">Phospholipid metabolism</keyword>
<evidence type="ECO:0000256" key="1">
    <source>
        <dbReference type="ARBA" id="ARBA00004141"/>
    </source>
</evidence>
<keyword evidence="6" id="KW-0443">Lipid metabolism</keyword>
<dbReference type="InterPro" id="IPR056462">
    <property type="entry name" value="HAD_RAM2/GPAT1-8"/>
</dbReference>
<evidence type="ECO:0000256" key="5">
    <source>
        <dbReference type="ARBA" id="ARBA00022989"/>
    </source>
</evidence>
<dbReference type="PANTHER" id="PTHR15486:SF45">
    <property type="entry name" value="OS05G0448300 PROTEIN"/>
    <property type="match status" value="1"/>
</dbReference>
<dbReference type="AlphaFoldDB" id="A0A6G1ES58"/>
<evidence type="ECO:0000256" key="2">
    <source>
        <dbReference type="ARBA" id="ARBA00007937"/>
    </source>
</evidence>
<dbReference type="SUPFAM" id="SSF56784">
    <property type="entry name" value="HAD-like"/>
    <property type="match status" value="1"/>
</dbReference>
<comment type="subcellular location">
    <subcellularLocation>
        <location evidence="1">Membrane</location>
        <topology evidence="1">Multi-pass membrane protein</topology>
    </subcellularLocation>
</comment>
<gene>
    <name evidence="12" type="ORF">E2562_033542</name>
</gene>
<dbReference type="GO" id="GO:0016791">
    <property type="term" value="F:phosphatase activity"/>
    <property type="evidence" value="ECO:0007669"/>
    <property type="project" value="TreeGrafter"/>
</dbReference>
<organism evidence="12 13">
    <name type="scientific">Oryza meyeriana var. granulata</name>
    <dbReference type="NCBI Taxonomy" id="110450"/>
    <lineage>
        <taxon>Eukaryota</taxon>
        <taxon>Viridiplantae</taxon>
        <taxon>Streptophyta</taxon>
        <taxon>Embryophyta</taxon>
        <taxon>Tracheophyta</taxon>
        <taxon>Spermatophyta</taxon>
        <taxon>Magnoliopsida</taxon>
        <taxon>Liliopsida</taxon>
        <taxon>Poales</taxon>
        <taxon>Poaceae</taxon>
        <taxon>BOP clade</taxon>
        <taxon>Oryzoideae</taxon>
        <taxon>Oryzeae</taxon>
        <taxon>Oryzinae</taxon>
        <taxon>Oryza</taxon>
        <taxon>Oryza meyeriana</taxon>
    </lineage>
</organism>
<dbReference type="Gene3D" id="3.40.50.1000">
    <property type="entry name" value="HAD superfamily/HAD-like"/>
    <property type="match status" value="1"/>
</dbReference>